<keyword evidence="6" id="KW-0675">Receptor</keyword>
<feature type="transmembrane region" description="Helical" evidence="8">
    <location>
        <begin position="690"/>
        <end position="712"/>
    </location>
</feature>
<dbReference type="InterPro" id="IPR052192">
    <property type="entry name" value="Insect_Ionotropic_Sensory_Rcpt"/>
</dbReference>
<comment type="caution">
    <text evidence="9">The sequence shown here is derived from an EMBL/GenBank/DDBJ whole genome shotgun (WGS) entry which is preliminary data.</text>
</comment>
<evidence type="ECO:0000256" key="6">
    <source>
        <dbReference type="ARBA" id="ARBA00023170"/>
    </source>
</evidence>
<protein>
    <submittedName>
        <fullName evidence="9">Uncharacterized protein</fullName>
    </submittedName>
</protein>
<dbReference type="EMBL" id="LNIX01000012">
    <property type="protein sequence ID" value="OXA48213.1"/>
    <property type="molecule type" value="Genomic_DNA"/>
</dbReference>
<evidence type="ECO:0000256" key="2">
    <source>
        <dbReference type="ARBA" id="ARBA00022475"/>
    </source>
</evidence>
<evidence type="ECO:0000256" key="4">
    <source>
        <dbReference type="ARBA" id="ARBA00022989"/>
    </source>
</evidence>
<keyword evidence="3 8" id="KW-0812">Transmembrane</keyword>
<gene>
    <name evidence="9" type="ORF">Fcan01_16971</name>
</gene>
<reference evidence="9 10" key="1">
    <citation type="submission" date="2015-12" db="EMBL/GenBank/DDBJ databases">
        <title>The genome of Folsomia candida.</title>
        <authorList>
            <person name="Faddeeva A."/>
            <person name="Derks M.F."/>
            <person name="Anvar Y."/>
            <person name="Smit S."/>
            <person name="Van Straalen N."/>
            <person name="Roelofs D."/>
        </authorList>
    </citation>
    <scope>NUCLEOTIDE SEQUENCE [LARGE SCALE GENOMIC DNA]</scope>
    <source>
        <strain evidence="9 10">VU population</strain>
        <tissue evidence="9">Whole body</tissue>
    </source>
</reference>
<keyword evidence="7" id="KW-0325">Glycoprotein</keyword>
<accession>A0A226DSL5</accession>
<evidence type="ECO:0000256" key="1">
    <source>
        <dbReference type="ARBA" id="ARBA00004651"/>
    </source>
</evidence>
<keyword evidence="10" id="KW-1185">Reference proteome</keyword>
<dbReference type="Proteomes" id="UP000198287">
    <property type="component" value="Unassembled WGS sequence"/>
</dbReference>
<feature type="transmembrane region" description="Helical" evidence="8">
    <location>
        <begin position="356"/>
        <end position="376"/>
    </location>
</feature>
<keyword evidence="5 8" id="KW-0472">Membrane</keyword>
<dbReference type="PANTHER" id="PTHR42643:SF38">
    <property type="entry name" value="IONOTROPIC RECEPTOR 100A"/>
    <property type="match status" value="1"/>
</dbReference>
<evidence type="ECO:0000256" key="8">
    <source>
        <dbReference type="SAM" id="Phobius"/>
    </source>
</evidence>
<dbReference type="PANTHER" id="PTHR42643">
    <property type="entry name" value="IONOTROPIC RECEPTOR 20A-RELATED"/>
    <property type="match status" value="1"/>
</dbReference>
<organism evidence="9 10">
    <name type="scientific">Folsomia candida</name>
    <name type="common">Springtail</name>
    <dbReference type="NCBI Taxonomy" id="158441"/>
    <lineage>
        <taxon>Eukaryota</taxon>
        <taxon>Metazoa</taxon>
        <taxon>Ecdysozoa</taxon>
        <taxon>Arthropoda</taxon>
        <taxon>Hexapoda</taxon>
        <taxon>Collembola</taxon>
        <taxon>Entomobryomorpha</taxon>
        <taxon>Isotomoidea</taxon>
        <taxon>Isotomidae</taxon>
        <taxon>Proisotominae</taxon>
        <taxon>Folsomia</taxon>
    </lineage>
</organism>
<keyword evidence="4 8" id="KW-1133">Transmembrane helix</keyword>
<feature type="transmembrane region" description="Helical" evidence="8">
    <location>
        <begin position="415"/>
        <end position="434"/>
    </location>
</feature>
<name>A0A226DSL5_FOLCA</name>
<sequence>MLPKIRLLYFFKVQTSVVILTTVISLKVASPLKIHKLLYSVTNCDLAVFHGGLESQNFLPSDFHLPTIIFYVGKYSKSRRSLNKYDFINFVLDFSNARVSPCQLSLFVAQEMSDLKQLSQWIPAGAERRVTFGRDQAQVITSTRNVFLVLVTRSELRAEFSKIRVEKTFDLETVENFGIVFYHPSDNTVELCVQADGELGEVSEMKCNYFTSRQNLLETFKSLKTIKRKWELQLYADKSLDIKLPFWVKGSLRVELVLKNENIPVIVNPFDRSAINVSLHLHLLQNVFLRINASLSYCENCKRVEDRVYLTKLDDENDSDAVLTYVPAGFTGYQFITCHSEKEMSFMFYITPFQGYVWLFLLISFIVVFTAIKFYLKIMALEFVPFSPTLAVAAAIFDEGSAIPALLFRRDYIRLVFISWALTCVLLTNCYSSIMISELNSPLGGTRPETWQDLVCPKRSSDSKIIQDMKRQNRMWNSIPDHEIPANWHHLSYRNNHGNSKIQGNPFSRPDCYHLLSPPIEEKHFGSVSYAFLDFLFDKYYKFKDSRFPKPKMLFDLFHPGHEHAPKLEGRRNYSLPEIGAIIESNVLKCGKTVYADESDMISAKMAHFLKKYHWTEFSKGKDLVGQHHVAWSIMKEGISKVSNYFTSLIESGIQRRLEEEIVARKLIHEEFEQVSQDVSEDPAVRMDSGIVTLFMILGGLLGLAGGTFIIFESPILRRRNSWKMILI</sequence>
<keyword evidence="2" id="KW-1003">Cell membrane</keyword>
<evidence type="ECO:0000313" key="9">
    <source>
        <dbReference type="EMBL" id="OXA48213.1"/>
    </source>
</evidence>
<proteinExistence type="predicted"/>
<evidence type="ECO:0000256" key="7">
    <source>
        <dbReference type="ARBA" id="ARBA00023180"/>
    </source>
</evidence>
<evidence type="ECO:0000313" key="10">
    <source>
        <dbReference type="Proteomes" id="UP000198287"/>
    </source>
</evidence>
<comment type="subcellular location">
    <subcellularLocation>
        <location evidence="1">Cell membrane</location>
        <topology evidence="1">Multi-pass membrane protein</topology>
    </subcellularLocation>
</comment>
<evidence type="ECO:0000256" key="3">
    <source>
        <dbReference type="ARBA" id="ARBA00022692"/>
    </source>
</evidence>
<dbReference type="GO" id="GO:0005886">
    <property type="term" value="C:plasma membrane"/>
    <property type="evidence" value="ECO:0007669"/>
    <property type="project" value="UniProtKB-SubCell"/>
</dbReference>
<dbReference type="AlphaFoldDB" id="A0A226DSL5"/>
<evidence type="ECO:0000256" key="5">
    <source>
        <dbReference type="ARBA" id="ARBA00023136"/>
    </source>
</evidence>
<dbReference type="OrthoDB" id="8299140at2759"/>